<dbReference type="STRING" id="871651.SAMN05421688_1220"/>
<dbReference type="InterPro" id="IPR050563">
    <property type="entry name" value="4-hydroxybenzoyl-CoA_TE"/>
</dbReference>
<dbReference type="Proteomes" id="UP000198796">
    <property type="component" value="Unassembled WGS sequence"/>
</dbReference>
<dbReference type="Pfam" id="PF13279">
    <property type="entry name" value="4HBT_2"/>
    <property type="match status" value="1"/>
</dbReference>
<proteinExistence type="inferred from homology"/>
<organism evidence="3 4">
    <name type="scientific">Poseidonocella pacifica</name>
    <dbReference type="NCBI Taxonomy" id="871651"/>
    <lineage>
        <taxon>Bacteria</taxon>
        <taxon>Pseudomonadati</taxon>
        <taxon>Pseudomonadota</taxon>
        <taxon>Alphaproteobacteria</taxon>
        <taxon>Rhodobacterales</taxon>
        <taxon>Roseobacteraceae</taxon>
        <taxon>Poseidonocella</taxon>
    </lineage>
</organism>
<accession>A0A1I0WAW6</accession>
<comment type="similarity">
    <text evidence="1">Belongs to the 4-hydroxybenzoyl-CoA thioesterase family.</text>
</comment>
<protein>
    <submittedName>
        <fullName evidence="3">Acyl-CoA thioester hydrolase</fullName>
    </submittedName>
</protein>
<dbReference type="PANTHER" id="PTHR31793:SF27">
    <property type="entry name" value="NOVEL THIOESTERASE SUPERFAMILY DOMAIN AND SAPOSIN A-TYPE DOMAIN CONTAINING PROTEIN (0610012H03RIK)"/>
    <property type="match status" value="1"/>
</dbReference>
<gene>
    <name evidence="3" type="ORF">SAMN05421688_1220</name>
</gene>
<sequence>MTLPYLIPLCADQQRDFGIAAPRPFAMADRVRFAEIDALRHVNNVAYLRWFEHARVEYFRAWGLHSHGEGQPRTVLRHITVDYRAELLLHDDYVVASHCSEFRTTSFTLRSEVWKGDQRCTVADAVVVLLKPDLSGRMAIPERVLERFINIDGASKA</sequence>
<dbReference type="InterPro" id="IPR029069">
    <property type="entry name" value="HotDog_dom_sf"/>
</dbReference>
<dbReference type="PANTHER" id="PTHR31793">
    <property type="entry name" value="4-HYDROXYBENZOYL-COA THIOESTERASE FAMILY MEMBER"/>
    <property type="match status" value="1"/>
</dbReference>
<evidence type="ECO:0000256" key="1">
    <source>
        <dbReference type="ARBA" id="ARBA00005953"/>
    </source>
</evidence>
<dbReference type="AlphaFoldDB" id="A0A1I0WAW6"/>
<evidence type="ECO:0000313" key="3">
    <source>
        <dbReference type="EMBL" id="SFA85859.1"/>
    </source>
</evidence>
<evidence type="ECO:0000313" key="4">
    <source>
        <dbReference type="Proteomes" id="UP000198796"/>
    </source>
</evidence>
<dbReference type="OrthoDB" id="9801517at2"/>
<dbReference type="GO" id="GO:0047617">
    <property type="term" value="F:fatty acyl-CoA hydrolase activity"/>
    <property type="evidence" value="ECO:0007669"/>
    <property type="project" value="TreeGrafter"/>
</dbReference>
<reference evidence="3 4" key="1">
    <citation type="submission" date="2016-10" db="EMBL/GenBank/DDBJ databases">
        <authorList>
            <person name="de Groot N.N."/>
        </authorList>
    </citation>
    <scope>NUCLEOTIDE SEQUENCE [LARGE SCALE GENOMIC DNA]</scope>
    <source>
        <strain evidence="3 4">DSM 29316</strain>
    </source>
</reference>
<name>A0A1I0WAW6_9RHOB</name>
<dbReference type="EMBL" id="FOJU01000002">
    <property type="protein sequence ID" value="SFA85859.1"/>
    <property type="molecule type" value="Genomic_DNA"/>
</dbReference>
<evidence type="ECO:0000256" key="2">
    <source>
        <dbReference type="ARBA" id="ARBA00022801"/>
    </source>
</evidence>
<dbReference type="SUPFAM" id="SSF54637">
    <property type="entry name" value="Thioesterase/thiol ester dehydrase-isomerase"/>
    <property type="match status" value="1"/>
</dbReference>
<keyword evidence="2 3" id="KW-0378">Hydrolase</keyword>
<dbReference type="RefSeq" id="WP_092061771.1">
    <property type="nucleotide sequence ID" value="NZ_FOJU01000002.1"/>
</dbReference>
<dbReference type="CDD" id="cd00586">
    <property type="entry name" value="4HBT"/>
    <property type="match status" value="1"/>
</dbReference>
<keyword evidence="4" id="KW-1185">Reference proteome</keyword>
<dbReference type="Gene3D" id="3.10.129.10">
    <property type="entry name" value="Hotdog Thioesterase"/>
    <property type="match status" value="1"/>
</dbReference>